<proteinExistence type="predicted"/>
<dbReference type="GeneID" id="63814931"/>
<reference evidence="1 2" key="1">
    <citation type="journal article" date="2018" name="Proc. Natl. Acad. Sci. U.S.A.">
        <title>Linking secondary metabolites to gene clusters through genome sequencing of six diverse Aspergillus species.</title>
        <authorList>
            <person name="Kaerboelling I."/>
            <person name="Vesth T.C."/>
            <person name="Frisvad J.C."/>
            <person name="Nybo J.L."/>
            <person name="Theobald S."/>
            <person name="Kuo A."/>
            <person name="Bowyer P."/>
            <person name="Matsuda Y."/>
            <person name="Mondo S."/>
            <person name="Lyhne E.K."/>
            <person name="Kogle M.E."/>
            <person name="Clum A."/>
            <person name="Lipzen A."/>
            <person name="Salamov A."/>
            <person name="Ngan C.Y."/>
            <person name="Daum C."/>
            <person name="Chiniquy J."/>
            <person name="Barry K."/>
            <person name="LaButti K."/>
            <person name="Haridas S."/>
            <person name="Simmons B.A."/>
            <person name="Magnuson J.K."/>
            <person name="Mortensen U.H."/>
            <person name="Larsen T.O."/>
            <person name="Grigoriev I.V."/>
            <person name="Baker S.E."/>
            <person name="Andersen M.R."/>
        </authorList>
    </citation>
    <scope>NUCLEOTIDE SEQUENCE [LARGE SCALE GENOMIC DNA]</scope>
    <source>
        <strain evidence="1 2">IBT 24754</strain>
    </source>
</reference>
<organism evidence="1 2">
    <name type="scientific">Aspergillus ochraceoroseus IBT 24754</name>
    <dbReference type="NCBI Taxonomy" id="1392256"/>
    <lineage>
        <taxon>Eukaryota</taxon>
        <taxon>Fungi</taxon>
        <taxon>Dikarya</taxon>
        <taxon>Ascomycota</taxon>
        <taxon>Pezizomycotina</taxon>
        <taxon>Eurotiomycetes</taxon>
        <taxon>Eurotiomycetidae</taxon>
        <taxon>Eurotiales</taxon>
        <taxon>Aspergillaceae</taxon>
        <taxon>Aspergillus</taxon>
        <taxon>Aspergillus subgen. Nidulantes</taxon>
    </lineage>
</organism>
<dbReference type="AlphaFoldDB" id="A0A2T5LLG5"/>
<evidence type="ECO:0000313" key="2">
    <source>
        <dbReference type="Proteomes" id="UP000244073"/>
    </source>
</evidence>
<name>A0A2T5LLG5_9EURO</name>
<sequence>MTRERLLVSSFPSWVAHSLSQIGLASGSERQAGSTLKVLLSQRSLVLIPCSTGVQAPKNCQLNSFQVFPPSPLEEDLSLLVSHSLSRP</sequence>
<gene>
    <name evidence="1" type="ORF">P175DRAFT_0505256</name>
</gene>
<evidence type="ECO:0000313" key="1">
    <source>
        <dbReference type="EMBL" id="PTU17105.1"/>
    </source>
</evidence>
<dbReference type="VEuPathDB" id="FungiDB:P175DRAFT_0505256"/>
<comment type="caution">
    <text evidence="1">The sequence shown here is derived from an EMBL/GenBank/DDBJ whole genome shotgun (WGS) entry which is preliminary data.</text>
</comment>
<dbReference type="Proteomes" id="UP000244073">
    <property type="component" value="Unassembled WGS sequence"/>
</dbReference>
<dbReference type="EMBL" id="MSFN02000012">
    <property type="protein sequence ID" value="PTU17105.1"/>
    <property type="molecule type" value="Genomic_DNA"/>
</dbReference>
<accession>A0A2T5LLG5</accession>
<dbReference type="RefSeq" id="XP_040748497.1">
    <property type="nucleotide sequence ID" value="XM_040898049.1"/>
</dbReference>
<protein>
    <submittedName>
        <fullName evidence="1">Uncharacterized protein</fullName>
    </submittedName>
</protein>